<accession>A0ABV7VQZ8</accession>
<organism evidence="2 3">
    <name type="scientific">Bacterioplanoides pacificum</name>
    <dbReference type="NCBI Taxonomy" id="1171596"/>
    <lineage>
        <taxon>Bacteria</taxon>
        <taxon>Pseudomonadati</taxon>
        <taxon>Pseudomonadota</taxon>
        <taxon>Gammaproteobacteria</taxon>
        <taxon>Oceanospirillales</taxon>
        <taxon>Oceanospirillaceae</taxon>
        <taxon>Bacterioplanoides</taxon>
    </lineage>
</organism>
<evidence type="ECO:0000313" key="3">
    <source>
        <dbReference type="Proteomes" id="UP001595722"/>
    </source>
</evidence>
<dbReference type="Pfam" id="PF12915">
    <property type="entry name" value="DUF3833"/>
    <property type="match status" value="1"/>
</dbReference>
<gene>
    <name evidence="2" type="ORF">ACFOMG_07315</name>
</gene>
<dbReference type="InterPro" id="IPR024409">
    <property type="entry name" value="DUF3833"/>
</dbReference>
<name>A0ABV7VQZ8_9GAMM</name>
<dbReference type="PROSITE" id="PS51257">
    <property type="entry name" value="PROKAR_LIPOPROTEIN"/>
    <property type="match status" value="1"/>
</dbReference>
<dbReference type="EMBL" id="JBHRYB010000005">
    <property type="protein sequence ID" value="MFC3679919.1"/>
    <property type="molecule type" value="Genomic_DNA"/>
</dbReference>
<reference evidence="3" key="1">
    <citation type="journal article" date="2019" name="Int. J. Syst. Evol. Microbiol.">
        <title>The Global Catalogue of Microorganisms (GCM) 10K type strain sequencing project: providing services to taxonomists for standard genome sequencing and annotation.</title>
        <authorList>
            <consortium name="The Broad Institute Genomics Platform"/>
            <consortium name="The Broad Institute Genome Sequencing Center for Infectious Disease"/>
            <person name="Wu L."/>
            <person name="Ma J."/>
        </authorList>
    </citation>
    <scope>NUCLEOTIDE SEQUENCE [LARGE SCALE GENOMIC DNA]</scope>
    <source>
        <strain evidence="3">KCTC 42424</strain>
    </source>
</reference>
<keyword evidence="1" id="KW-0732">Signal</keyword>
<proteinExistence type="predicted"/>
<dbReference type="Proteomes" id="UP001595722">
    <property type="component" value="Unassembled WGS sequence"/>
</dbReference>
<sequence length="191" mass="21411">MLYRYLFCFSFPLLAACSAVDVSSNAGQGKALRPADFFNGKLCADGVVRDYSGKQIRHFNAEIIASWDASGTGRLQEEFRFNDGTEYRDWTLKPIVEQDELVAYEATASDVPEATRMAFSGNAIHMDYTLDYQTGVDDQGRPDTLTLRMIDRMYQVADGVVVNETVMKKFGLEVGQVLLVMRQVDDAVQCF</sequence>
<evidence type="ECO:0000256" key="1">
    <source>
        <dbReference type="SAM" id="SignalP"/>
    </source>
</evidence>
<feature type="signal peptide" evidence="1">
    <location>
        <begin position="1"/>
        <end position="15"/>
    </location>
</feature>
<comment type="caution">
    <text evidence="2">The sequence shown here is derived from an EMBL/GenBank/DDBJ whole genome shotgun (WGS) entry which is preliminary data.</text>
</comment>
<feature type="chain" id="PRO_5046516518" evidence="1">
    <location>
        <begin position="16"/>
        <end position="191"/>
    </location>
</feature>
<protein>
    <submittedName>
        <fullName evidence="2">DUF3833 family protein</fullName>
    </submittedName>
</protein>
<evidence type="ECO:0000313" key="2">
    <source>
        <dbReference type="EMBL" id="MFC3679919.1"/>
    </source>
</evidence>
<dbReference type="RefSeq" id="WP_376865728.1">
    <property type="nucleotide sequence ID" value="NZ_JBHRYB010000005.1"/>
</dbReference>
<keyword evidence="3" id="KW-1185">Reference proteome</keyword>